<dbReference type="InterPro" id="IPR001647">
    <property type="entry name" value="HTH_TetR"/>
</dbReference>
<evidence type="ECO:0000259" key="5">
    <source>
        <dbReference type="PROSITE" id="PS50977"/>
    </source>
</evidence>
<proteinExistence type="predicted"/>
<dbReference type="Pfam" id="PF00440">
    <property type="entry name" value="TetR_N"/>
    <property type="match status" value="1"/>
</dbReference>
<dbReference type="InterPro" id="IPR009057">
    <property type="entry name" value="Homeodomain-like_sf"/>
</dbReference>
<dbReference type="PATRIC" id="fig|1280954.3.peg.3168"/>
<organism evidence="6 7">
    <name type="scientific">Hyphomonas polymorpha PS728</name>
    <dbReference type="NCBI Taxonomy" id="1280954"/>
    <lineage>
        <taxon>Bacteria</taxon>
        <taxon>Pseudomonadati</taxon>
        <taxon>Pseudomonadota</taxon>
        <taxon>Alphaproteobacteria</taxon>
        <taxon>Hyphomonadales</taxon>
        <taxon>Hyphomonadaceae</taxon>
        <taxon>Hyphomonas</taxon>
    </lineage>
</organism>
<evidence type="ECO:0000256" key="3">
    <source>
        <dbReference type="ARBA" id="ARBA00023163"/>
    </source>
</evidence>
<dbReference type="SUPFAM" id="SSF46689">
    <property type="entry name" value="Homeodomain-like"/>
    <property type="match status" value="1"/>
</dbReference>
<dbReference type="SUPFAM" id="SSF48498">
    <property type="entry name" value="Tetracyclin repressor-like, C-terminal domain"/>
    <property type="match status" value="1"/>
</dbReference>
<evidence type="ECO:0000256" key="1">
    <source>
        <dbReference type="ARBA" id="ARBA00023015"/>
    </source>
</evidence>
<keyword evidence="3" id="KW-0804">Transcription</keyword>
<dbReference type="STRING" id="1280954.HPO_15678"/>
<name>A0A062VGX6_9PROT</name>
<gene>
    <name evidence="6" type="ORF">HPO_15678</name>
</gene>
<dbReference type="OrthoDB" id="9811084at2"/>
<dbReference type="eggNOG" id="COG1309">
    <property type="taxonomic scope" value="Bacteria"/>
</dbReference>
<dbReference type="Proteomes" id="UP000027100">
    <property type="component" value="Unassembled WGS sequence"/>
</dbReference>
<evidence type="ECO:0000256" key="4">
    <source>
        <dbReference type="PROSITE-ProRule" id="PRU00335"/>
    </source>
</evidence>
<dbReference type="PROSITE" id="PS50977">
    <property type="entry name" value="HTH_TETR_2"/>
    <property type="match status" value="1"/>
</dbReference>
<evidence type="ECO:0000313" key="6">
    <source>
        <dbReference type="EMBL" id="KCZ97271.1"/>
    </source>
</evidence>
<feature type="DNA-binding region" description="H-T-H motif" evidence="4">
    <location>
        <begin position="27"/>
        <end position="46"/>
    </location>
</feature>
<keyword evidence="2 4" id="KW-0238">DNA-binding</keyword>
<comment type="caution">
    <text evidence="6">The sequence shown here is derived from an EMBL/GenBank/DDBJ whole genome shotgun (WGS) entry which is preliminary data.</text>
</comment>
<dbReference type="PANTHER" id="PTHR47506">
    <property type="entry name" value="TRANSCRIPTIONAL REGULATORY PROTEIN"/>
    <property type="match status" value="1"/>
</dbReference>
<sequence length="195" mass="21569">MGARETREEIVAAADDLFYRQGFDHTSFADIAGAVKLSRGNFYYHFRTKDEILDAVIDRRLEATRAMLAGWAAEGASPVARIECFVRILIMNQIRIMAYGCPVGTLCQELAKLDHAARARAADVFALFRDWLTAEFEALGAGDEAGALALHVLGWSQGTAALANAFKDEVFVRREVDGMCAWLAAQARRLARARR</sequence>
<evidence type="ECO:0000313" key="7">
    <source>
        <dbReference type="Proteomes" id="UP000027100"/>
    </source>
</evidence>
<reference evidence="6 7" key="1">
    <citation type="journal article" date="2014" name="Antonie Van Leeuwenhoek">
        <title>Hyphomonas beringensis sp. nov. and Hyphomonas chukchiensis sp. nov., isolated from surface seawater of the Bering Sea and Chukchi Sea.</title>
        <authorList>
            <person name="Li C."/>
            <person name="Lai Q."/>
            <person name="Li G."/>
            <person name="Dong C."/>
            <person name="Wang J."/>
            <person name="Liao Y."/>
            <person name="Shao Z."/>
        </authorList>
    </citation>
    <scope>NUCLEOTIDE SEQUENCE [LARGE SCALE GENOMIC DNA]</scope>
    <source>
        <strain evidence="6 7">PS728</strain>
    </source>
</reference>
<dbReference type="AlphaFoldDB" id="A0A062VGX6"/>
<keyword evidence="7" id="KW-1185">Reference proteome</keyword>
<dbReference type="Gene3D" id="1.10.357.10">
    <property type="entry name" value="Tetracycline Repressor, domain 2"/>
    <property type="match status" value="1"/>
</dbReference>
<dbReference type="EMBL" id="ARYM01000022">
    <property type="protein sequence ID" value="KCZ97271.1"/>
    <property type="molecule type" value="Genomic_DNA"/>
</dbReference>
<dbReference type="PRINTS" id="PR00455">
    <property type="entry name" value="HTHTETR"/>
</dbReference>
<evidence type="ECO:0000256" key="2">
    <source>
        <dbReference type="ARBA" id="ARBA00023125"/>
    </source>
</evidence>
<dbReference type="GO" id="GO:0003677">
    <property type="term" value="F:DNA binding"/>
    <property type="evidence" value="ECO:0007669"/>
    <property type="project" value="UniProtKB-UniRule"/>
</dbReference>
<dbReference type="InterPro" id="IPR036271">
    <property type="entry name" value="Tet_transcr_reg_TetR-rel_C_sf"/>
</dbReference>
<dbReference type="RefSeq" id="WP_035600820.1">
    <property type="nucleotide sequence ID" value="NZ_ARYM01000022.1"/>
</dbReference>
<keyword evidence="1" id="KW-0805">Transcription regulation</keyword>
<protein>
    <submittedName>
        <fullName evidence="6">TetR family transcriptional regulator</fullName>
    </submittedName>
</protein>
<accession>A0A062VGX6</accession>
<dbReference type="PANTHER" id="PTHR47506:SF1">
    <property type="entry name" value="HTH-TYPE TRANSCRIPTIONAL REGULATOR YJDC"/>
    <property type="match status" value="1"/>
</dbReference>
<feature type="domain" description="HTH tetR-type" evidence="5">
    <location>
        <begin position="4"/>
        <end position="64"/>
    </location>
</feature>